<evidence type="ECO:0000313" key="2">
    <source>
        <dbReference type="Proteomes" id="UP001152888"/>
    </source>
</evidence>
<comment type="caution">
    <text evidence="1">The sequence shown here is derived from an EMBL/GenBank/DDBJ whole genome shotgun (WGS) entry which is preliminary data.</text>
</comment>
<name>A0A9P0M5L6_ACAOB</name>
<protein>
    <submittedName>
        <fullName evidence="1">Uncharacterized protein</fullName>
    </submittedName>
</protein>
<dbReference type="Proteomes" id="UP001152888">
    <property type="component" value="Unassembled WGS sequence"/>
</dbReference>
<proteinExistence type="predicted"/>
<organism evidence="1 2">
    <name type="scientific">Acanthoscelides obtectus</name>
    <name type="common">Bean weevil</name>
    <name type="synonym">Bruchus obtectus</name>
    <dbReference type="NCBI Taxonomy" id="200917"/>
    <lineage>
        <taxon>Eukaryota</taxon>
        <taxon>Metazoa</taxon>
        <taxon>Ecdysozoa</taxon>
        <taxon>Arthropoda</taxon>
        <taxon>Hexapoda</taxon>
        <taxon>Insecta</taxon>
        <taxon>Pterygota</taxon>
        <taxon>Neoptera</taxon>
        <taxon>Endopterygota</taxon>
        <taxon>Coleoptera</taxon>
        <taxon>Polyphaga</taxon>
        <taxon>Cucujiformia</taxon>
        <taxon>Chrysomeloidea</taxon>
        <taxon>Chrysomelidae</taxon>
        <taxon>Bruchinae</taxon>
        <taxon>Bruchini</taxon>
        <taxon>Acanthoscelides</taxon>
    </lineage>
</organism>
<evidence type="ECO:0000313" key="1">
    <source>
        <dbReference type="EMBL" id="CAH2012209.1"/>
    </source>
</evidence>
<dbReference type="AlphaFoldDB" id="A0A9P0M5L6"/>
<gene>
    <name evidence="1" type="ORF">ACAOBT_LOCUS32695</name>
</gene>
<dbReference type="EMBL" id="CAKOFQ010008153">
    <property type="protein sequence ID" value="CAH2012209.1"/>
    <property type="molecule type" value="Genomic_DNA"/>
</dbReference>
<accession>A0A9P0M5L6</accession>
<reference evidence="1" key="1">
    <citation type="submission" date="2022-03" db="EMBL/GenBank/DDBJ databases">
        <authorList>
            <person name="Sayadi A."/>
        </authorList>
    </citation>
    <scope>NUCLEOTIDE SEQUENCE</scope>
</reference>
<sequence length="48" mass="5877">MQEDGAHFEILPECHPTTFFIYWNQFVTKLREVTHIFEKPSLLRKDWP</sequence>
<keyword evidence="2" id="KW-1185">Reference proteome</keyword>